<evidence type="ECO:0000313" key="2">
    <source>
        <dbReference type="Proteomes" id="UP001152562"/>
    </source>
</evidence>
<dbReference type="EMBL" id="CALOZG010000085">
    <property type="protein sequence ID" value="CAH4037403.1"/>
    <property type="molecule type" value="Genomic_DNA"/>
</dbReference>
<organism evidence="1 2">
    <name type="scientific">Pieris brassicae</name>
    <name type="common">White butterfly</name>
    <name type="synonym">Large white butterfly</name>
    <dbReference type="NCBI Taxonomy" id="7116"/>
    <lineage>
        <taxon>Eukaryota</taxon>
        <taxon>Metazoa</taxon>
        <taxon>Ecdysozoa</taxon>
        <taxon>Arthropoda</taxon>
        <taxon>Hexapoda</taxon>
        <taxon>Insecta</taxon>
        <taxon>Pterygota</taxon>
        <taxon>Neoptera</taxon>
        <taxon>Endopterygota</taxon>
        <taxon>Lepidoptera</taxon>
        <taxon>Glossata</taxon>
        <taxon>Ditrysia</taxon>
        <taxon>Papilionoidea</taxon>
        <taxon>Pieridae</taxon>
        <taxon>Pierinae</taxon>
        <taxon>Pieris</taxon>
    </lineage>
</organism>
<dbReference type="Proteomes" id="UP001152562">
    <property type="component" value="Unassembled WGS sequence"/>
</dbReference>
<sequence length="83" mass="9666">MREYKGQELSVTYKEDYFNQIPAKLSPSRKRQMCVMIGTDLSREQFFKVQPTYQTSGKFGAVMSTLRSRINTEIKDLTLQYSA</sequence>
<protein>
    <submittedName>
        <fullName evidence="1">Uncharacterized protein</fullName>
    </submittedName>
</protein>
<name>A0A9P0TYT9_PIEBR</name>
<comment type="caution">
    <text evidence="1">The sequence shown here is derived from an EMBL/GenBank/DDBJ whole genome shotgun (WGS) entry which is preliminary data.</text>
</comment>
<accession>A0A9P0TYT9</accession>
<reference evidence="1" key="1">
    <citation type="submission" date="2022-05" db="EMBL/GenBank/DDBJ databases">
        <authorList>
            <person name="Okamura Y."/>
        </authorList>
    </citation>
    <scope>NUCLEOTIDE SEQUENCE</scope>
</reference>
<evidence type="ECO:0000313" key="1">
    <source>
        <dbReference type="EMBL" id="CAH4037403.1"/>
    </source>
</evidence>
<gene>
    <name evidence="1" type="ORF">PIBRA_LOCUS13085</name>
</gene>
<keyword evidence="2" id="KW-1185">Reference proteome</keyword>
<proteinExistence type="predicted"/>
<dbReference type="AlphaFoldDB" id="A0A9P0TYT9"/>